<dbReference type="CDD" id="cd01647">
    <property type="entry name" value="RT_LTR"/>
    <property type="match status" value="1"/>
</dbReference>
<gene>
    <name evidence="9" type="ORF">PHMEG_00015564</name>
</gene>
<organism evidence="9 10">
    <name type="scientific">Phytophthora megakarya</name>
    <dbReference type="NCBI Taxonomy" id="4795"/>
    <lineage>
        <taxon>Eukaryota</taxon>
        <taxon>Sar</taxon>
        <taxon>Stramenopiles</taxon>
        <taxon>Oomycota</taxon>
        <taxon>Peronosporomycetes</taxon>
        <taxon>Peronosporales</taxon>
        <taxon>Peronosporaceae</taxon>
        <taxon>Phytophthora</taxon>
    </lineage>
</organism>
<evidence type="ECO:0000256" key="1">
    <source>
        <dbReference type="ARBA" id="ARBA00022670"/>
    </source>
</evidence>
<keyword evidence="10" id="KW-1185">Reference proteome</keyword>
<keyword evidence="3" id="KW-0548">Nucleotidyltransferase</keyword>
<evidence type="ECO:0000256" key="5">
    <source>
        <dbReference type="ARBA" id="ARBA00022759"/>
    </source>
</evidence>
<evidence type="ECO:0000313" key="10">
    <source>
        <dbReference type="Proteomes" id="UP000198211"/>
    </source>
</evidence>
<dbReference type="Proteomes" id="UP000198211">
    <property type="component" value="Unassembled WGS sequence"/>
</dbReference>
<evidence type="ECO:0000313" key="9">
    <source>
        <dbReference type="EMBL" id="OWZ11418.1"/>
    </source>
</evidence>
<dbReference type="GO" id="GO:0006508">
    <property type="term" value="P:proteolysis"/>
    <property type="evidence" value="ECO:0007669"/>
    <property type="project" value="UniProtKB-KW"/>
</dbReference>
<dbReference type="FunFam" id="3.10.10.10:FF:000007">
    <property type="entry name" value="Retrovirus-related Pol polyprotein from transposon 17.6-like Protein"/>
    <property type="match status" value="1"/>
</dbReference>
<evidence type="ECO:0000256" key="4">
    <source>
        <dbReference type="ARBA" id="ARBA00022722"/>
    </source>
</evidence>
<dbReference type="AlphaFoldDB" id="A0A225W2J5"/>
<protein>
    <submittedName>
        <fullName evidence="9">Pol Polyprotein</fullName>
    </submittedName>
</protein>
<dbReference type="Pfam" id="PF00078">
    <property type="entry name" value="RVT_1"/>
    <property type="match status" value="1"/>
</dbReference>
<evidence type="ECO:0000256" key="7">
    <source>
        <dbReference type="ARBA" id="ARBA00022918"/>
    </source>
</evidence>
<keyword evidence="2" id="KW-0808">Transferase</keyword>
<dbReference type="EMBL" id="NBNE01002130">
    <property type="protein sequence ID" value="OWZ11418.1"/>
    <property type="molecule type" value="Genomic_DNA"/>
</dbReference>
<dbReference type="SUPFAM" id="SSF56672">
    <property type="entry name" value="DNA/RNA polymerases"/>
    <property type="match status" value="1"/>
</dbReference>
<dbReference type="PANTHER" id="PTHR24559">
    <property type="entry name" value="TRANSPOSON TY3-I GAG-POL POLYPROTEIN"/>
    <property type="match status" value="1"/>
</dbReference>
<keyword evidence="4" id="KW-0540">Nuclease</keyword>
<keyword evidence="6" id="KW-0378">Hydrolase</keyword>
<evidence type="ECO:0000256" key="2">
    <source>
        <dbReference type="ARBA" id="ARBA00022679"/>
    </source>
</evidence>
<dbReference type="Gene3D" id="3.10.10.10">
    <property type="entry name" value="HIV Type 1 Reverse Transcriptase, subunit A, domain 1"/>
    <property type="match status" value="1"/>
</dbReference>
<reference evidence="10" key="1">
    <citation type="submission" date="2017-03" db="EMBL/GenBank/DDBJ databases">
        <title>Phytopthora megakarya and P. palmivora, two closely related causual agents of cacao black pod achieved similar genome size and gene model numbers by different mechanisms.</title>
        <authorList>
            <person name="Ali S."/>
            <person name="Shao J."/>
            <person name="Larry D.J."/>
            <person name="Kronmiller B."/>
            <person name="Shen D."/>
            <person name="Strem M.D."/>
            <person name="Melnick R.L."/>
            <person name="Guiltinan M.J."/>
            <person name="Tyler B.M."/>
            <person name="Meinhardt L.W."/>
            <person name="Bailey B.A."/>
        </authorList>
    </citation>
    <scope>NUCLEOTIDE SEQUENCE [LARGE SCALE GENOMIC DNA]</scope>
    <source>
        <strain evidence="10">zdho120</strain>
    </source>
</reference>
<feature type="domain" description="Reverse transcriptase" evidence="8">
    <location>
        <begin position="80"/>
        <end position="206"/>
    </location>
</feature>
<sequence>MKKMLTAYRKLIRSDSCCPPATTLRVEHHINTGDVVPIMLRRRRQAQTEDSIIDENVDSMLEAGVIEHGNGAWGFPVVLVQKRDGSVRFCIDYQALNAVTKKDVYSLPRIDETLESLGGARLFTTLDLRAGYWQVRVAECDRDKTAFITKRGLFRFRRMPFGLSNAPATFQRLMNGVLRGLTWTSCLVYLDDIIVFSRGGIEEHVVTACHVAEEERDQASADLLALRSQVAACSGRSCRG</sequence>
<dbReference type="InterPro" id="IPR053134">
    <property type="entry name" value="RNA-dir_DNA_polymerase"/>
</dbReference>
<keyword evidence="5" id="KW-0255">Endonuclease</keyword>
<keyword evidence="7" id="KW-0695">RNA-directed DNA polymerase</keyword>
<accession>A0A225W2J5</accession>
<dbReference type="Gene3D" id="3.30.70.270">
    <property type="match status" value="1"/>
</dbReference>
<dbReference type="GO" id="GO:0008233">
    <property type="term" value="F:peptidase activity"/>
    <property type="evidence" value="ECO:0007669"/>
    <property type="project" value="UniProtKB-KW"/>
</dbReference>
<dbReference type="OrthoDB" id="116900at2759"/>
<dbReference type="GO" id="GO:0003964">
    <property type="term" value="F:RNA-directed DNA polymerase activity"/>
    <property type="evidence" value="ECO:0007669"/>
    <property type="project" value="UniProtKB-KW"/>
</dbReference>
<dbReference type="PANTHER" id="PTHR24559:SF444">
    <property type="entry name" value="REVERSE TRANSCRIPTASE DOMAIN-CONTAINING PROTEIN"/>
    <property type="match status" value="1"/>
</dbReference>
<keyword evidence="1" id="KW-0645">Protease</keyword>
<dbReference type="InterPro" id="IPR043502">
    <property type="entry name" value="DNA/RNA_pol_sf"/>
</dbReference>
<evidence type="ECO:0000259" key="8">
    <source>
        <dbReference type="Pfam" id="PF00078"/>
    </source>
</evidence>
<evidence type="ECO:0000256" key="6">
    <source>
        <dbReference type="ARBA" id="ARBA00022801"/>
    </source>
</evidence>
<proteinExistence type="predicted"/>
<name>A0A225W2J5_9STRA</name>
<comment type="caution">
    <text evidence="9">The sequence shown here is derived from an EMBL/GenBank/DDBJ whole genome shotgun (WGS) entry which is preliminary data.</text>
</comment>
<dbReference type="InterPro" id="IPR000477">
    <property type="entry name" value="RT_dom"/>
</dbReference>
<dbReference type="GO" id="GO:0004519">
    <property type="term" value="F:endonuclease activity"/>
    <property type="evidence" value="ECO:0007669"/>
    <property type="project" value="UniProtKB-KW"/>
</dbReference>
<evidence type="ECO:0000256" key="3">
    <source>
        <dbReference type="ARBA" id="ARBA00022695"/>
    </source>
</evidence>
<dbReference type="InterPro" id="IPR043128">
    <property type="entry name" value="Rev_trsase/Diguanyl_cyclase"/>
</dbReference>